<dbReference type="InterPro" id="IPR000742">
    <property type="entry name" value="EGF"/>
</dbReference>
<evidence type="ECO:0000259" key="8">
    <source>
        <dbReference type="PROSITE" id="PS50234"/>
    </source>
</evidence>
<feature type="domain" description="Sushi" evidence="9">
    <location>
        <begin position="435"/>
        <end position="493"/>
    </location>
</feature>
<feature type="domain" description="Sushi" evidence="9">
    <location>
        <begin position="3131"/>
        <end position="3191"/>
    </location>
</feature>
<feature type="domain" description="Sushi" evidence="9">
    <location>
        <begin position="1895"/>
        <end position="1953"/>
    </location>
</feature>
<feature type="disulfide bond" evidence="6">
    <location>
        <begin position="2949"/>
        <end position="2992"/>
    </location>
</feature>
<dbReference type="Pfam" id="PF00084">
    <property type="entry name" value="Sushi"/>
    <property type="match status" value="41"/>
</dbReference>
<feature type="domain" description="Sushi" evidence="9">
    <location>
        <begin position="376"/>
        <end position="434"/>
    </location>
</feature>
<evidence type="ECO:0000256" key="3">
    <source>
        <dbReference type="ARBA" id="ARBA00022737"/>
    </source>
</evidence>
<comment type="caution">
    <text evidence="10">The sequence shown here is derived from an EMBL/GenBank/DDBJ whole genome shotgun (WGS) entry which is preliminary data.</text>
</comment>
<organism evidence="10 11">
    <name type="scientific">Clavelina lepadiformis</name>
    <name type="common">Light-bulb sea squirt</name>
    <name type="synonym">Ascidia lepadiformis</name>
    <dbReference type="NCBI Taxonomy" id="159417"/>
    <lineage>
        <taxon>Eukaryota</taxon>
        <taxon>Metazoa</taxon>
        <taxon>Chordata</taxon>
        <taxon>Tunicata</taxon>
        <taxon>Ascidiacea</taxon>
        <taxon>Aplousobranchia</taxon>
        <taxon>Clavelinidae</taxon>
        <taxon>Clavelina</taxon>
    </lineage>
</organism>
<feature type="domain" description="Sushi" evidence="9">
    <location>
        <begin position="1644"/>
        <end position="1708"/>
    </location>
</feature>
<dbReference type="InterPro" id="IPR036116">
    <property type="entry name" value="FN3_sf"/>
</dbReference>
<evidence type="ECO:0008006" key="12">
    <source>
        <dbReference type="Google" id="ProtNLM"/>
    </source>
</evidence>
<dbReference type="CDD" id="cd00033">
    <property type="entry name" value="CCP"/>
    <property type="match status" value="43"/>
</dbReference>
<feature type="domain" description="Sushi" evidence="9">
    <location>
        <begin position="2081"/>
        <end position="2139"/>
    </location>
</feature>
<feature type="domain" description="Sushi" evidence="9">
    <location>
        <begin position="1265"/>
        <end position="1329"/>
    </location>
</feature>
<evidence type="ECO:0000256" key="1">
    <source>
        <dbReference type="ARBA" id="ARBA00022659"/>
    </source>
</evidence>
<gene>
    <name evidence="10" type="ORF">CVLEPA_LOCUS31518</name>
</gene>
<dbReference type="InterPro" id="IPR001881">
    <property type="entry name" value="EGF-like_Ca-bd_dom"/>
</dbReference>
<dbReference type="CDD" id="cd01450">
    <property type="entry name" value="vWFA_subfamily_ECM"/>
    <property type="match status" value="1"/>
</dbReference>
<proteinExistence type="predicted"/>
<dbReference type="SUPFAM" id="SSF57535">
    <property type="entry name" value="Complement control module/SCR domain"/>
    <property type="match status" value="46"/>
</dbReference>
<feature type="domain" description="Sushi" evidence="9">
    <location>
        <begin position="2947"/>
        <end position="3007"/>
    </location>
</feature>
<feature type="signal peptide" evidence="7">
    <location>
        <begin position="1"/>
        <end position="22"/>
    </location>
</feature>
<feature type="chain" id="PRO_5046138110" description="Sushi, von Willebrand factor type A, EGF and pentraxin domain-containing protein 1" evidence="7">
    <location>
        <begin position="23"/>
        <end position="3532"/>
    </location>
</feature>
<dbReference type="PROSITE" id="PS50234">
    <property type="entry name" value="VWFA"/>
    <property type="match status" value="1"/>
</dbReference>
<feature type="domain" description="Sushi" evidence="9">
    <location>
        <begin position="1709"/>
        <end position="1767"/>
    </location>
</feature>
<feature type="domain" description="Sushi" evidence="9">
    <location>
        <begin position="625"/>
        <end position="691"/>
    </location>
</feature>
<feature type="domain" description="Sushi" evidence="9">
    <location>
        <begin position="1954"/>
        <end position="2015"/>
    </location>
</feature>
<feature type="domain" description="Sushi" evidence="9">
    <location>
        <begin position="2428"/>
        <end position="2492"/>
    </location>
</feature>
<feature type="disulfide bond" evidence="6">
    <location>
        <begin position="1551"/>
        <end position="1578"/>
    </location>
</feature>
<dbReference type="PANTHER" id="PTHR19325">
    <property type="entry name" value="COMPLEMENT COMPONENT-RELATED SUSHI DOMAIN-CONTAINING"/>
    <property type="match status" value="1"/>
</dbReference>
<feature type="domain" description="Sushi" evidence="9">
    <location>
        <begin position="1829"/>
        <end position="1894"/>
    </location>
</feature>
<feature type="disulfide bond" evidence="6">
    <location>
        <begin position="952"/>
        <end position="979"/>
    </location>
</feature>
<dbReference type="Pfam" id="PF00092">
    <property type="entry name" value="VWA"/>
    <property type="match status" value="1"/>
</dbReference>
<feature type="domain" description="Sushi" evidence="9">
    <location>
        <begin position="923"/>
        <end position="981"/>
    </location>
</feature>
<feature type="domain" description="Sushi" evidence="9">
    <location>
        <begin position="494"/>
        <end position="553"/>
    </location>
</feature>
<keyword evidence="4 6" id="KW-1015">Disulfide bond</keyword>
<feature type="domain" description="Sushi" evidence="9">
    <location>
        <begin position="766"/>
        <end position="821"/>
    </location>
</feature>
<dbReference type="SUPFAM" id="SSF49265">
    <property type="entry name" value="Fibronectin type III"/>
    <property type="match status" value="1"/>
</dbReference>
<evidence type="ECO:0000256" key="4">
    <source>
        <dbReference type="ARBA" id="ARBA00023157"/>
    </source>
</evidence>
<dbReference type="SUPFAM" id="SSF53300">
    <property type="entry name" value="vWA-like"/>
    <property type="match status" value="1"/>
</dbReference>
<feature type="domain" description="Sushi" evidence="9">
    <location>
        <begin position="982"/>
        <end position="1055"/>
    </location>
</feature>
<sequence>MHLMLSVAVVTAALLTLALCQANEMSARDDLVTLSRTKRQIQSRLVRNRPLRRGGMQINLEDVRATTVQVGFSYVQGVHTYVVSAFEWSDGRIAQTVATNEQRVNQHRRQATLEKLFPGRQYLVQIKALNSANRQVGSTSETLVMTALRCYVCNGRATNSECKGTNAVLECPAGTDSCLNELRYQNGLATITKRCAQYVPDLSRKIRGGKDVSKECQGNVVKDSFCSCMCKSDLCNEEELPCATRCFPGKLGAPESGFVDCTNLNREGSVCSWRCRPGMNVMGVSQSVCRSDGTWSILTPPRCVKPMIRDPTGPVFRCPRLRAPPNGEIDCTERNSRGSICSFQCKSGFKLAAESTTRTCSSNGRWTGSKPVCTETTCPRISSVSFRQVDCNNQYRVGSVCKISCAGKYSLNGDNEVTCLPDGTWSSRIATCRLHGCLARQRTAPNVNVECDDLEDETAVCQYSCKRGYAIQGATTSTCSSGVWRTSPPACRRLRCQPGLTQPESGLMRCSNQQFYNSNCTFSCHTDYSLIGASSSVCLSSGRWSNPSPTCQRVYCRPIGQFLSGSYSCNNGRSKGSVCRFTCNRGYGLGLGSRRSITCEALKEPRAGAQYTGKWSSDIPKCERTRCPKVDLASGMTRTCSLQDYRVVGNVCNYRCQPGYQVAGRSRITCLPSRAGRSLGIWSLRPPVCIRRRCRPLPLIYKGKSTCTETIFSGSECTVTCDHGYELIGNSEIICGNDGRWSSRVPTCKRVTCKDPSRTRNRNVEYRCGPPEAVVRRIPQYYVDFKCKLTCSTGYRLSGSDVSSCGMNGQWSVEDDTICADINECNTENGGCEQSCTNELGSYKCSCGENYRLLSDGKSCKLIVCPELVDDDNSRLICTNGRLIGTRCRIRCTVGYEPRDGAAVLTCRDDGTWSQDQAICLKVRCSEIRTPANGEMTCTDRNIFGSICKSSCNEGYELVGSDEAQCTETKLWTANPPRCRKIQCSEENIVLSNGRVSCSDSNFYQSQCQYSCNAGYQFSSPALVDRAPFGTNRLLPVSSCRSDGTWSALKPTCEKKQCTPQLSSMTSLRSQSIITCTEEDLFESTCGISCDLGYQLVGAARATCTESQSWTQELGHCKRVQCPVHKPIANGNIVCTEENLYQSLCTFTCDEGYNRIGSQQTYCQANRIWSVAPPRCQIVQCEESHTYIENGEVSCTSEYFYGSVCTTSCNSGYEFDEGTVAEKFRKNSIFGTLSNDTKGGSNDVIESLCLANGDWDTSKPTCVKHSCNPPVALLETQRPNGKLSCTDAERFLSVCQLACDEGYELINGADKAQCTELRQWSELIGRCTRVKCRDFEEFDNGLLACTNFNFFESTCNFQCNSGYDLVGESTSTCQADRTFSNMQPICEKIECPSTHTVLENGNASCTDGHRFESRCVYVCNPGYEMTGTTTTLFDEETATLTCMADRTWSGSLPTCQRKQCSKNDGALTKAKLNGMVECTESAWFGSRCTVTCHVGYRREGPASTRCTADADWSPTLGYCEKVECPVISAPDNGLVTCTDVNRFESVCSFRCDLGYERIGSDSATCQADQTYTKPVPTCREILCPFGFTELAHGQTICTNSNKFASRCSYECDAGYELTSSSVSAATCQSDYKWDTKTEPRCIKSRCSQADPTLLRALEHGSIICTDENRFQSECTLTCNVGYELTGGTGTTQCLSDKMWSTESGFCQKITCPAFEAPDNGVVFCSEANRYLSTCTFSCDSGYELVGESVSICQASRQFSNLIPICQKVQCSESYLEIENGEAECTESNLYESRCQYACHAGYEVTAGSKMTICEEDRTWSQDKAVCQKKICQHDHESIIQAGRNGELTCTEGNVFDSVCTVECDVGYNLVEGGKSQTRCNEKAEWEPTIGYCVKIECPEFEVVENGDLNCTETNLYLSLCEFGCDSGYEMEGSPSSTCQANKTWTTLAPSCFKISCPSDYLILEHGQVECTESNRYQSSCMYACEPGYEVASTDVSEATCTAFRTWSNQKPTCSKKRCPLNDESLVRAGIIGSVICTENNLFESNCAVECPSGYELVRGEKEITCLHTAEWSGEMGYCQRITCEEFELPSNSDMACTDENKFESICHFECASGYYLVGSPETICLADRVFSSPPPECRKINCSEVHLLLEFGSVDCTEDNLFESVCHYECQVGYHIFDSEFINEEFVTSECLEDGEWSRVLPICEKNTCPHDDEDFLAASESGEVICTEANRFGSQCELICPEGYDFIGQSMITCNEQGAWNDSIGYCQIKECEIFEPPQFSELTCSDGFNYQSECNLTCEDGHEFVNGPEISLNLPVLDDEEQIFTPAIITAECKQDRAWSLADHRTRQVPRCIKKKCPEESWVYSVPNCNITCTESNFYGSECFFRCHPGYELSNPCDSFDITSVVVTCKSDATWSKSEAPNCVRVKCSPSVADMQEAEEHGKITCTEDNLFQSTCSISCNKGYRLVGGSNVTTCMEGKEWDTLLGHCEKIECHAPKIPDFATLSCTNDFLFKSHCQIQCDPGYELYDPEDEYDEERGLSCRSDGDWCGEFPICEKIRCPEEHLQIENGVAECTESNAFQSVCSYECELGYHMIQGQSETAECSMDKKWSSKVPICENNRCPANDTSIEEAQINGDVTCTDENKFGSQCLLKCYDGYEMTGEPTTSCLHSQEWSNGLGLCNKISCPEIYATENTTLLCTDNFKYQSLCMYKCHPGYKLVEIEGVHDTTYDLQCGADASWTGVVRNCEKLSCPAEGYEFLENGRIRCSDRNLFESQCVFVCDPGYDLVDHLDNVYSNTPIRCTADGVWSVDEPPRCIRSECLPTVEEMNDAIEYGELTCTRSSLFGSRCRLTCEHGYEPDGDHDFTVCDSDNQWWPEVKGCKKIQCPALALPPNAVGIDCTDEHHVGSTCAVAGCIPGYRLSQSKAQLICTIDRVWDGVQATCEKIRCPKSHMILENGYAVCTDENNFESQCQYFCMPSYQSSDTEAKAECMANGEWSIPTPKCVPRKSCSSIVNNIIAPFALGVVKCSEGSQCRLLCDPGTQLVGESRSNCVDSEDGIQWFPPFGVCRKLSCPEIETPDNGKMECVESFRYRSLCRFRCDEGYKLVGSPTTRCRADLSWSGSIPKCEVVTCNADYLEIENGKMSATNFNTVGSTVAFSCPFDGYELHGEPEITCLSNGRWSADKPSCQLGTCPPLNLPNGLVVCDRNVPNEYGSECSFVCDDLYHLEPANTTVSTCGFDGQWTSPRPDCIGRCDINFEKTFQNGHVFCTDSNYHHSQCSFQCDNDEDGLGNDFHLIGLNQLTCQENGRWNGTPPCCAQQCPSNGKADLFFVLDSSANIGFHNWTKILKFVNLFISSFKIGKDDFLVGAVRYNREVDARGEIALGSLDNLRSLQHAITYLQQGGRGSNTGRALAHVATNSLKASGNRPEAHDYVILVTDGESEDDVEAAAQNLRDQDATVYTIGIGAGKVNVPELQTIASDPSHVFVAEGGIGDLTQDFADAVTNSMCENPCLLNQRYREQGDYYLKDVRH</sequence>
<feature type="domain" description="Sushi" evidence="9">
    <location>
        <begin position="3072"/>
        <end position="3130"/>
    </location>
</feature>
<dbReference type="PROSITE" id="PS01187">
    <property type="entry name" value="EGF_CA"/>
    <property type="match status" value="1"/>
</dbReference>
<feature type="disulfide bond" evidence="6">
    <location>
        <begin position="405"/>
        <end position="432"/>
    </location>
</feature>
<dbReference type="InterPro" id="IPR013783">
    <property type="entry name" value="Ig-like_fold"/>
</dbReference>
<feature type="disulfide bond" evidence="6">
    <location>
        <begin position="1924"/>
        <end position="1951"/>
    </location>
</feature>
<feature type="domain" description="Sushi" evidence="9">
    <location>
        <begin position="3192"/>
        <end position="3253"/>
    </location>
</feature>
<evidence type="ECO:0000256" key="5">
    <source>
        <dbReference type="ARBA" id="ARBA00023180"/>
    </source>
</evidence>
<feature type="disulfide bond" evidence="6">
    <location>
        <begin position="3133"/>
        <end position="3176"/>
    </location>
</feature>
<evidence type="ECO:0000256" key="7">
    <source>
        <dbReference type="SAM" id="SignalP"/>
    </source>
</evidence>
<evidence type="ECO:0000256" key="6">
    <source>
        <dbReference type="PROSITE-ProRule" id="PRU00302"/>
    </source>
</evidence>
<feature type="disulfide bond" evidence="6">
    <location>
        <begin position="1149"/>
        <end position="1176"/>
    </location>
</feature>
<reference evidence="10 11" key="1">
    <citation type="submission" date="2024-02" db="EMBL/GenBank/DDBJ databases">
        <authorList>
            <person name="Daric V."/>
            <person name="Darras S."/>
        </authorList>
    </citation>
    <scope>NUCLEOTIDE SEQUENCE [LARGE SCALE GENOMIC DNA]</scope>
</reference>
<feature type="domain" description="Sushi" evidence="9">
    <location>
        <begin position="2685"/>
        <end position="2750"/>
    </location>
</feature>
<feature type="domain" description="Sushi" evidence="9">
    <location>
        <begin position="863"/>
        <end position="922"/>
    </location>
</feature>
<feature type="disulfide bond" evidence="6">
    <location>
        <begin position="246"/>
        <end position="289"/>
    </location>
</feature>
<feature type="domain" description="Sushi" evidence="9">
    <location>
        <begin position="1120"/>
        <end position="1178"/>
    </location>
</feature>
<dbReference type="InterPro" id="IPR018363">
    <property type="entry name" value="CD59_antigen_CS"/>
</dbReference>
<keyword evidence="11" id="KW-1185">Reference proteome</keyword>
<dbReference type="SMART" id="SM00032">
    <property type="entry name" value="CCP"/>
    <property type="match status" value="47"/>
</dbReference>
<dbReference type="InterPro" id="IPR002035">
    <property type="entry name" value="VWF_A"/>
</dbReference>
<feature type="disulfide bond" evidence="6">
    <location>
        <begin position="3101"/>
        <end position="3128"/>
    </location>
</feature>
<feature type="domain" description="Sushi" evidence="9">
    <location>
        <begin position="2820"/>
        <end position="2884"/>
    </location>
</feature>
<feature type="domain" description="Sushi" evidence="9">
    <location>
        <begin position="1389"/>
        <end position="1457"/>
    </location>
</feature>
<name>A0ABP0H504_CLALP</name>
<feature type="domain" description="Sushi" evidence="9">
    <location>
        <begin position="316"/>
        <end position="375"/>
    </location>
</feature>
<dbReference type="SMART" id="SM00181">
    <property type="entry name" value="EGF"/>
    <property type="match status" value="3"/>
</dbReference>
<feature type="disulfide bond" evidence="6">
    <location>
        <begin position="556"/>
        <end position="599"/>
    </location>
</feature>
<dbReference type="Gene3D" id="2.10.25.10">
    <property type="entry name" value="Laminin"/>
    <property type="match status" value="1"/>
</dbReference>
<dbReference type="SUPFAM" id="SSF57196">
    <property type="entry name" value="EGF/Laminin"/>
    <property type="match status" value="1"/>
</dbReference>
<feature type="domain" description="Sushi" evidence="9">
    <location>
        <begin position="692"/>
        <end position="750"/>
    </location>
</feature>
<feature type="domain" description="Sushi" evidence="9">
    <location>
        <begin position="2493"/>
        <end position="2558"/>
    </location>
</feature>
<feature type="domain" description="Sushi" evidence="9">
    <location>
        <begin position="244"/>
        <end position="305"/>
    </location>
</feature>
<feature type="domain" description="Sushi" evidence="9">
    <location>
        <begin position="2016"/>
        <end position="2080"/>
    </location>
</feature>
<feature type="disulfide bond" evidence="6">
    <location>
        <begin position="627"/>
        <end position="670"/>
    </location>
</feature>
<evidence type="ECO:0000313" key="10">
    <source>
        <dbReference type="EMBL" id="CAK8698054.1"/>
    </source>
</evidence>
<dbReference type="PANTHER" id="PTHR19325:SF560">
    <property type="entry name" value="SUSHI, VON WILLEBRAND FACTOR TYPE A, EGF AND PENTRAXIN DOMAIN-CONTAINING PROTEIN 1"/>
    <property type="match status" value="1"/>
</dbReference>
<feature type="domain" description="Sushi" evidence="9">
    <location>
        <begin position="1581"/>
        <end position="1643"/>
    </location>
</feature>
<dbReference type="PROSITE" id="PS00983">
    <property type="entry name" value="LY6_UPAR"/>
    <property type="match status" value="1"/>
</dbReference>
<keyword evidence="3" id="KW-0677">Repeat</keyword>
<keyword evidence="1 6" id="KW-0768">Sushi</keyword>
<dbReference type="InterPro" id="IPR000436">
    <property type="entry name" value="Sushi_SCR_CCP_dom"/>
</dbReference>
<dbReference type="Proteomes" id="UP001642483">
    <property type="component" value="Unassembled WGS sequence"/>
</dbReference>
<dbReference type="EMBL" id="CAWYQH010000174">
    <property type="protein sequence ID" value="CAK8698054.1"/>
    <property type="molecule type" value="Genomic_DNA"/>
</dbReference>
<dbReference type="InterPro" id="IPR018097">
    <property type="entry name" value="EGF_Ca-bd_CS"/>
</dbReference>
<dbReference type="Gene3D" id="3.40.50.410">
    <property type="entry name" value="von Willebrand factor, type A domain"/>
    <property type="match status" value="1"/>
</dbReference>
<feature type="disulfide bond" evidence="6">
    <location>
        <begin position="2655"/>
        <end position="2682"/>
    </location>
</feature>
<feature type="domain" description="Sushi" evidence="9">
    <location>
        <begin position="1179"/>
        <end position="1264"/>
    </location>
</feature>
<feature type="disulfide bond" evidence="6">
    <location>
        <begin position="1770"/>
        <end position="1813"/>
    </location>
</feature>
<feature type="domain" description="Sushi" evidence="9">
    <location>
        <begin position="2140"/>
        <end position="2206"/>
    </location>
</feature>
<dbReference type="InterPro" id="IPR035976">
    <property type="entry name" value="Sushi/SCR/CCP_sf"/>
</dbReference>
<feature type="disulfide bond" evidence="6">
    <location>
        <begin position="1359"/>
        <end position="1386"/>
    </location>
</feature>
<keyword evidence="5" id="KW-0325">Glycoprotein</keyword>
<comment type="caution">
    <text evidence="6">Lacks conserved residue(s) required for the propagation of feature annotation.</text>
</comment>
<feature type="domain" description="Sushi" evidence="9">
    <location>
        <begin position="1522"/>
        <end position="1580"/>
    </location>
</feature>
<dbReference type="SMART" id="SM00327">
    <property type="entry name" value="VWA"/>
    <property type="match status" value="1"/>
</dbReference>
<feature type="domain" description="Sushi" evidence="9">
    <location>
        <begin position="2621"/>
        <end position="2684"/>
    </location>
</feature>
<dbReference type="Gene3D" id="2.10.70.10">
    <property type="entry name" value="Complement Module, domain 1"/>
    <property type="match status" value="45"/>
</dbReference>
<feature type="disulfide bond" evidence="6">
    <location>
        <begin position="2110"/>
        <end position="2137"/>
    </location>
</feature>
<feature type="domain" description="Sushi" evidence="9">
    <location>
        <begin position="2751"/>
        <end position="2819"/>
    </location>
</feature>
<feature type="domain" description="VWFA" evidence="8">
    <location>
        <begin position="3329"/>
        <end position="3504"/>
    </location>
</feature>
<feature type="domain" description="Sushi" evidence="9">
    <location>
        <begin position="2207"/>
        <end position="2270"/>
    </location>
</feature>
<dbReference type="InterPro" id="IPR036465">
    <property type="entry name" value="vWFA_dom_sf"/>
</dbReference>
<feature type="domain" description="Sushi" evidence="9">
    <location>
        <begin position="1768"/>
        <end position="1828"/>
    </location>
</feature>
<accession>A0ABP0H504</accession>
<feature type="disulfide bond" evidence="6">
    <location>
        <begin position="2241"/>
        <end position="2268"/>
    </location>
</feature>
<evidence type="ECO:0000256" key="2">
    <source>
        <dbReference type="ARBA" id="ARBA00022729"/>
    </source>
</evidence>
<feature type="domain" description="Sushi" evidence="9">
    <location>
        <begin position="554"/>
        <end position="624"/>
    </location>
</feature>
<feature type="disulfide bond" evidence="6">
    <location>
        <begin position="1090"/>
        <end position="1117"/>
    </location>
</feature>
<feature type="disulfide bond" evidence="6">
    <location>
        <begin position="1492"/>
        <end position="1519"/>
    </location>
</feature>
<feature type="domain" description="Sushi" evidence="9">
    <location>
        <begin position="2559"/>
        <end position="2620"/>
    </location>
</feature>
<feature type="domain" description="Sushi" evidence="9">
    <location>
        <begin position="1330"/>
        <end position="1388"/>
    </location>
</feature>
<dbReference type="PROSITE" id="PS50923">
    <property type="entry name" value="SUSHI"/>
    <property type="match status" value="44"/>
</dbReference>
<keyword evidence="2 7" id="KW-0732">Signal</keyword>
<feature type="domain" description="Sushi" evidence="9">
    <location>
        <begin position="2885"/>
        <end position="2946"/>
    </location>
</feature>
<dbReference type="InterPro" id="IPR050350">
    <property type="entry name" value="Compl-Cell_Adhes-Reg"/>
</dbReference>
<feature type="disulfide bond" evidence="6">
    <location>
        <begin position="524"/>
        <end position="551"/>
    </location>
</feature>
<dbReference type="Gene3D" id="2.60.40.10">
    <property type="entry name" value="Immunoglobulins"/>
    <property type="match status" value="1"/>
</dbReference>
<feature type="domain" description="Sushi" evidence="9">
    <location>
        <begin position="2357"/>
        <end position="2427"/>
    </location>
</feature>
<protein>
    <recommendedName>
        <fullName evidence="12">Sushi, von Willebrand factor type A, EGF and pentraxin domain-containing protein 1</fullName>
    </recommendedName>
</protein>
<feature type="domain" description="Sushi" evidence="9">
    <location>
        <begin position="1056"/>
        <end position="1119"/>
    </location>
</feature>
<dbReference type="SMART" id="SM00179">
    <property type="entry name" value="EGF_CA"/>
    <property type="match status" value="1"/>
</dbReference>
<evidence type="ECO:0000259" key="9">
    <source>
        <dbReference type="PROSITE" id="PS50923"/>
    </source>
</evidence>
<evidence type="ECO:0000313" key="11">
    <source>
        <dbReference type="Proteomes" id="UP001642483"/>
    </source>
</evidence>
<feature type="domain" description="Sushi" evidence="9">
    <location>
        <begin position="1458"/>
        <end position="1521"/>
    </location>
</feature>
<feature type="disulfide bond" evidence="6">
    <location>
        <begin position="721"/>
        <end position="748"/>
    </location>
</feature>
<feature type="disulfide bond" evidence="6">
    <location>
        <begin position="1738"/>
        <end position="1765"/>
    </location>
</feature>